<keyword evidence="7" id="KW-1185">Reference proteome</keyword>
<dbReference type="CDD" id="cd05797">
    <property type="entry name" value="Ribosomal_L10"/>
    <property type="match status" value="1"/>
</dbReference>
<evidence type="ECO:0000256" key="4">
    <source>
        <dbReference type="ARBA" id="ARBA00035202"/>
    </source>
</evidence>
<evidence type="ECO:0000256" key="3">
    <source>
        <dbReference type="ARBA" id="ARBA00023274"/>
    </source>
</evidence>
<dbReference type="Gene3D" id="3.30.70.1730">
    <property type="match status" value="1"/>
</dbReference>
<protein>
    <recommendedName>
        <fullName evidence="4 5">Large ribosomal subunit protein uL10</fullName>
    </recommendedName>
</protein>
<comment type="function">
    <text evidence="5">Forms part of the ribosomal stalk, playing a central role in the interaction of the ribosome with GTP-bound translation factors.</text>
</comment>
<dbReference type="Pfam" id="PF00466">
    <property type="entry name" value="Ribosomal_L10"/>
    <property type="match status" value="1"/>
</dbReference>
<dbReference type="Proteomes" id="UP000284277">
    <property type="component" value="Unassembled WGS sequence"/>
</dbReference>
<keyword evidence="3 5" id="KW-0687">Ribonucleoprotein</keyword>
<comment type="caution">
    <text evidence="6">The sequence shown here is derived from an EMBL/GenBank/DDBJ whole genome shotgun (WGS) entry which is preliminary data.</text>
</comment>
<evidence type="ECO:0000256" key="2">
    <source>
        <dbReference type="ARBA" id="ARBA00022980"/>
    </source>
</evidence>
<reference evidence="6 7" key="1">
    <citation type="submission" date="2016-08" db="EMBL/GenBank/DDBJ databases">
        <title>A new outlook on sporulation: Clostridium algidixylanolyticum.</title>
        <authorList>
            <person name="Poppleton D.I."/>
            <person name="Gribaldo S."/>
        </authorList>
    </citation>
    <scope>NUCLEOTIDE SEQUENCE [LARGE SCALE GENOMIC DNA]</scope>
    <source>
        <strain evidence="6 7">SPL73</strain>
    </source>
</reference>
<dbReference type="PANTHER" id="PTHR11560">
    <property type="entry name" value="39S RIBOSOMAL PROTEIN L10, MITOCHONDRIAL"/>
    <property type="match status" value="1"/>
</dbReference>
<dbReference type="OrthoDB" id="9808307at2"/>
<keyword evidence="5" id="KW-0694">RNA-binding</keyword>
<evidence type="ECO:0000256" key="5">
    <source>
        <dbReference type="HAMAP-Rule" id="MF_00362"/>
    </source>
</evidence>
<dbReference type="EMBL" id="MCIA01000019">
    <property type="protein sequence ID" value="RKD31441.1"/>
    <property type="molecule type" value="Genomic_DNA"/>
</dbReference>
<dbReference type="InterPro" id="IPR002363">
    <property type="entry name" value="Ribosomal_uL10_CS_bac"/>
</dbReference>
<dbReference type="GO" id="GO:0015934">
    <property type="term" value="C:large ribosomal subunit"/>
    <property type="evidence" value="ECO:0007669"/>
    <property type="project" value="InterPro"/>
</dbReference>
<organism evidence="6 7">
    <name type="scientific">Lacrimispora algidixylanolytica</name>
    <dbReference type="NCBI Taxonomy" id="94868"/>
    <lineage>
        <taxon>Bacteria</taxon>
        <taxon>Bacillati</taxon>
        <taxon>Bacillota</taxon>
        <taxon>Clostridia</taxon>
        <taxon>Lachnospirales</taxon>
        <taxon>Lachnospiraceae</taxon>
        <taxon>Lacrimispora</taxon>
    </lineage>
</organism>
<dbReference type="InterPro" id="IPR043141">
    <property type="entry name" value="Ribosomal_uL10-like_sf"/>
</dbReference>
<dbReference type="SUPFAM" id="SSF160369">
    <property type="entry name" value="Ribosomal protein L10-like"/>
    <property type="match status" value="1"/>
</dbReference>
<dbReference type="NCBIfam" id="NF000955">
    <property type="entry name" value="PRK00099.1-1"/>
    <property type="match status" value="1"/>
</dbReference>
<dbReference type="GO" id="GO:0006412">
    <property type="term" value="P:translation"/>
    <property type="evidence" value="ECO:0007669"/>
    <property type="project" value="UniProtKB-UniRule"/>
</dbReference>
<keyword evidence="2 5" id="KW-0689">Ribosomal protein</keyword>
<dbReference type="Gene3D" id="6.10.250.290">
    <property type="match status" value="1"/>
</dbReference>
<gene>
    <name evidence="5" type="primary">rplJ</name>
    <name evidence="6" type="ORF">BET01_20655</name>
</gene>
<dbReference type="AlphaFoldDB" id="A0A419T1Z8"/>
<evidence type="ECO:0000313" key="7">
    <source>
        <dbReference type="Proteomes" id="UP000284277"/>
    </source>
</evidence>
<dbReference type="InterPro" id="IPR022973">
    <property type="entry name" value="Ribosomal_uL10_bac"/>
</dbReference>
<proteinExistence type="inferred from homology"/>
<dbReference type="GO" id="GO:0003735">
    <property type="term" value="F:structural constituent of ribosome"/>
    <property type="evidence" value="ECO:0007669"/>
    <property type="project" value="InterPro"/>
</dbReference>
<comment type="similarity">
    <text evidence="1 5">Belongs to the universal ribosomal protein uL10 family.</text>
</comment>
<name>A0A419T1Z8_9FIRM</name>
<evidence type="ECO:0000313" key="6">
    <source>
        <dbReference type="EMBL" id="RKD31441.1"/>
    </source>
</evidence>
<dbReference type="HAMAP" id="MF_00362">
    <property type="entry name" value="Ribosomal_uL10"/>
    <property type="match status" value="1"/>
</dbReference>
<comment type="subunit">
    <text evidence="5">Part of the ribosomal stalk of the 50S ribosomal subunit. The N-terminus interacts with L11 and the large rRNA to form the base of the stalk. The C-terminus forms an elongated spine to which L12 dimers bind in a sequential fashion forming a multimeric L10(L12)X complex.</text>
</comment>
<dbReference type="InterPro" id="IPR047865">
    <property type="entry name" value="Ribosomal_uL10_bac_type"/>
</dbReference>
<sequence length="164" mass="17595">MAKVELKQPVVIEIKELLDGAETAVVVDYRGITVSQDTELRKKLREAGVTYKVYKNTMIRFAAKGTAFEALDPSLEGPTAIAVSKTDATAPARILAEFAKTAPALEIKGGIVEGIYYDATGMQKISSIPSREILLGKLLGSIQSPITNFARVLKQIAEGQSAEA</sequence>
<dbReference type="InterPro" id="IPR001790">
    <property type="entry name" value="Ribosomal_uL10"/>
</dbReference>
<evidence type="ECO:0000256" key="1">
    <source>
        <dbReference type="ARBA" id="ARBA00008889"/>
    </source>
</evidence>
<dbReference type="GO" id="GO:0070180">
    <property type="term" value="F:large ribosomal subunit rRNA binding"/>
    <property type="evidence" value="ECO:0007669"/>
    <property type="project" value="UniProtKB-UniRule"/>
</dbReference>
<dbReference type="RefSeq" id="WP_120197109.1">
    <property type="nucleotide sequence ID" value="NZ_MCIA01000019.1"/>
</dbReference>
<dbReference type="PROSITE" id="PS01109">
    <property type="entry name" value="RIBOSOMAL_L10"/>
    <property type="match status" value="1"/>
</dbReference>
<keyword evidence="5" id="KW-0699">rRNA-binding</keyword>
<accession>A0A419T1Z8</accession>